<organism evidence="5 6">
    <name type="scientific">Tabrizicola soli</name>
    <dbReference type="NCBI Taxonomy" id="2185115"/>
    <lineage>
        <taxon>Bacteria</taxon>
        <taxon>Pseudomonadati</taxon>
        <taxon>Pseudomonadota</taxon>
        <taxon>Alphaproteobacteria</taxon>
        <taxon>Rhodobacterales</taxon>
        <taxon>Paracoccaceae</taxon>
        <taxon>Tabrizicola</taxon>
    </lineage>
</organism>
<dbReference type="SUPFAM" id="SSF46785">
    <property type="entry name" value="Winged helix' DNA-binding domain"/>
    <property type="match status" value="1"/>
</dbReference>
<gene>
    <name evidence="5" type="ORF">ACFOD6_22890</name>
</gene>
<evidence type="ECO:0000256" key="3">
    <source>
        <dbReference type="ARBA" id="ARBA00023163"/>
    </source>
</evidence>
<reference evidence="6" key="1">
    <citation type="journal article" date="2019" name="Int. J. Syst. Evol. Microbiol.">
        <title>The Global Catalogue of Microorganisms (GCM) 10K type strain sequencing project: providing services to taxonomists for standard genome sequencing and annotation.</title>
        <authorList>
            <consortium name="The Broad Institute Genomics Platform"/>
            <consortium name="The Broad Institute Genome Sequencing Center for Infectious Disease"/>
            <person name="Wu L."/>
            <person name="Ma J."/>
        </authorList>
    </citation>
    <scope>NUCLEOTIDE SEQUENCE [LARGE SCALE GENOMIC DNA]</scope>
    <source>
        <strain evidence="6">KCTC 62102</strain>
    </source>
</reference>
<accession>A0ABV7E308</accession>
<dbReference type="InterPro" id="IPR018490">
    <property type="entry name" value="cNMP-bd_dom_sf"/>
</dbReference>
<dbReference type="CDD" id="cd00038">
    <property type="entry name" value="CAP_ED"/>
    <property type="match status" value="1"/>
</dbReference>
<keyword evidence="2" id="KW-0238">DNA-binding</keyword>
<dbReference type="RefSeq" id="WP_197643331.1">
    <property type="nucleotide sequence ID" value="NZ_JAEACP010000009.1"/>
</dbReference>
<name>A0ABV7E308_9RHOB</name>
<dbReference type="Proteomes" id="UP001595445">
    <property type="component" value="Unassembled WGS sequence"/>
</dbReference>
<dbReference type="Pfam" id="PF13545">
    <property type="entry name" value="HTH_Crp_2"/>
    <property type="match status" value="1"/>
</dbReference>
<dbReference type="EMBL" id="JBHRSM010000055">
    <property type="protein sequence ID" value="MFC3088899.1"/>
    <property type="molecule type" value="Genomic_DNA"/>
</dbReference>
<keyword evidence="6" id="KW-1185">Reference proteome</keyword>
<evidence type="ECO:0000256" key="2">
    <source>
        <dbReference type="ARBA" id="ARBA00023125"/>
    </source>
</evidence>
<comment type="caution">
    <text evidence="5">The sequence shown here is derived from an EMBL/GenBank/DDBJ whole genome shotgun (WGS) entry which is preliminary data.</text>
</comment>
<dbReference type="InterPro" id="IPR014710">
    <property type="entry name" value="RmlC-like_jellyroll"/>
</dbReference>
<dbReference type="SUPFAM" id="SSF51206">
    <property type="entry name" value="cAMP-binding domain-like"/>
    <property type="match status" value="1"/>
</dbReference>
<dbReference type="InterPro" id="IPR036388">
    <property type="entry name" value="WH-like_DNA-bd_sf"/>
</dbReference>
<keyword evidence="3" id="KW-0804">Transcription</keyword>
<evidence type="ECO:0000256" key="1">
    <source>
        <dbReference type="ARBA" id="ARBA00023015"/>
    </source>
</evidence>
<evidence type="ECO:0000313" key="6">
    <source>
        <dbReference type="Proteomes" id="UP001595445"/>
    </source>
</evidence>
<dbReference type="InterPro" id="IPR012318">
    <property type="entry name" value="HTH_CRP"/>
</dbReference>
<sequence>MQFTDCAACPLRPRPMFLPFTPEELAFMRGFKTGERLVPRGGIVLAQGETSPHLYTALDGFGTRSILLEDGRRQVINFVFPGDFIGLQAGLMGEMRHTIQASTPMRLCTFRREELWTLFRDRPDRAYDLTWIAAVEEHFLGETITTLGQRDATEKVAWALARIWQRLVALGLGDGSAVPLPFRQHELADALGLSPVHTNRTVTVLRGLGILRWTRGRLEILAPARLFALAGLPQAHEERRPLM</sequence>
<dbReference type="Gene3D" id="1.10.10.10">
    <property type="entry name" value="Winged helix-like DNA-binding domain superfamily/Winged helix DNA-binding domain"/>
    <property type="match status" value="1"/>
</dbReference>
<dbReference type="InterPro" id="IPR036390">
    <property type="entry name" value="WH_DNA-bd_sf"/>
</dbReference>
<dbReference type="PROSITE" id="PS51063">
    <property type="entry name" value="HTH_CRP_2"/>
    <property type="match status" value="1"/>
</dbReference>
<proteinExistence type="predicted"/>
<evidence type="ECO:0000313" key="5">
    <source>
        <dbReference type="EMBL" id="MFC3088899.1"/>
    </source>
</evidence>
<dbReference type="InterPro" id="IPR000595">
    <property type="entry name" value="cNMP-bd_dom"/>
</dbReference>
<protein>
    <submittedName>
        <fullName evidence="5">Crp/Fnr family transcriptional regulator</fullName>
    </submittedName>
</protein>
<dbReference type="Pfam" id="PF00027">
    <property type="entry name" value="cNMP_binding"/>
    <property type="match status" value="1"/>
</dbReference>
<feature type="domain" description="HTH crp-type" evidence="4">
    <location>
        <begin position="150"/>
        <end position="224"/>
    </location>
</feature>
<dbReference type="Gene3D" id="2.60.120.10">
    <property type="entry name" value="Jelly Rolls"/>
    <property type="match status" value="1"/>
</dbReference>
<keyword evidence="1" id="KW-0805">Transcription regulation</keyword>
<evidence type="ECO:0000259" key="4">
    <source>
        <dbReference type="PROSITE" id="PS51063"/>
    </source>
</evidence>